<protein>
    <submittedName>
        <fullName evidence="1">Uncharacterized protein</fullName>
    </submittedName>
</protein>
<evidence type="ECO:0000313" key="1">
    <source>
        <dbReference type="EMBL" id="QDZ00130.2"/>
    </source>
</evidence>
<dbReference type="Proteomes" id="UP000321389">
    <property type="component" value="Chromosome"/>
</dbReference>
<organism evidence="1 2">
    <name type="scientific">Nitratireductor mangrovi</name>
    <dbReference type="NCBI Taxonomy" id="2599600"/>
    <lineage>
        <taxon>Bacteria</taxon>
        <taxon>Pseudomonadati</taxon>
        <taxon>Pseudomonadota</taxon>
        <taxon>Alphaproteobacteria</taxon>
        <taxon>Hyphomicrobiales</taxon>
        <taxon>Phyllobacteriaceae</taxon>
        <taxon>Nitratireductor</taxon>
    </lineage>
</organism>
<proteinExistence type="predicted"/>
<dbReference type="KEGG" id="niy:FQ775_06900"/>
<dbReference type="EMBL" id="CP042301">
    <property type="protein sequence ID" value="QDZ00130.2"/>
    <property type="molecule type" value="Genomic_DNA"/>
</dbReference>
<sequence length="215" mass="24947">MSSPSRTKRLLTPLLRRNSDVVYTRDRAVLLPIRNVLRSIHLDQTSMKGIFRPAWSVTDLLFMQPSPGIDGFILYHRYSTGPDFYGDLDEQAQSDTLCALIEEHTIPFLRSVDSFETYYRLRIHCLQPIASWPAMHFRLELALGHFEIAHYLVSKHRSEWFANPEFSKTQSLVSLLEKHDHAGIAALLHEWEAITAKNFKIEHLWEPTPFPFETA</sequence>
<gene>
    <name evidence="1" type="ORF">FQ775_06900</name>
</gene>
<accession>A0A5B8KX78</accession>
<name>A0A5B8KX78_9HYPH</name>
<evidence type="ECO:0000313" key="2">
    <source>
        <dbReference type="Proteomes" id="UP000321389"/>
    </source>
</evidence>
<reference evidence="1" key="1">
    <citation type="submission" date="2020-04" db="EMBL/GenBank/DDBJ databases">
        <title>Nitratireductor sp. nov. isolated from mangrove soil.</title>
        <authorList>
            <person name="Ye Y."/>
        </authorList>
    </citation>
    <scope>NUCLEOTIDE SEQUENCE</scope>
    <source>
        <strain evidence="1">SY7</strain>
    </source>
</reference>
<dbReference type="AlphaFoldDB" id="A0A5B8KX78"/>
<keyword evidence="2" id="KW-1185">Reference proteome</keyword>